<reference evidence="2 3" key="1">
    <citation type="journal article" date="2013" name="J. Mol. Microbiol. Biotechnol.">
        <title>Analysis of the Complete Genomes of Acholeplasma brassicae , A. palmae and A. laidlawii and Their Comparison to the Obligate Parasites from ' Candidatus Phytoplasma'.</title>
        <authorList>
            <person name="Kube M."/>
            <person name="Siewert C."/>
            <person name="Migdoll A.M."/>
            <person name="Duduk B."/>
            <person name="Holz S."/>
            <person name="Rabus R."/>
            <person name="Seemuller E."/>
            <person name="Mitrovic J."/>
            <person name="Muller I."/>
            <person name="Buttner C."/>
            <person name="Reinhardt R."/>
        </authorList>
    </citation>
    <scope>NUCLEOTIDE SEQUENCE [LARGE SCALE GENOMIC DNA]</scope>
    <source>
        <strain evidence="3">0502</strain>
    </source>
</reference>
<evidence type="ECO:0000313" key="2">
    <source>
        <dbReference type="EMBL" id="CCV66008.1"/>
    </source>
</evidence>
<protein>
    <recommendedName>
        <fullName evidence="4">DUF1836 domain-containing protein</fullName>
    </recommendedName>
</protein>
<name>U4KRS4_9MOLU</name>
<dbReference type="STRING" id="61635.BN85309870"/>
<dbReference type="Proteomes" id="UP000032737">
    <property type="component" value="Chromosome"/>
</dbReference>
<dbReference type="OrthoDB" id="3191472at2"/>
<dbReference type="EMBL" id="FO681348">
    <property type="protein sequence ID" value="CCV66008.1"/>
    <property type="molecule type" value="Genomic_DNA"/>
</dbReference>
<gene>
    <name evidence="2" type="ORF">BN85309870</name>
</gene>
<feature type="region of interest" description="Disordered" evidence="1">
    <location>
        <begin position="179"/>
        <end position="200"/>
    </location>
</feature>
<dbReference type="PANTHER" id="PTHR40056:SF1">
    <property type="entry name" value="DUF1836 DOMAIN-CONTAINING PROTEIN"/>
    <property type="match status" value="1"/>
</dbReference>
<dbReference type="RefSeq" id="WP_030004870.1">
    <property type="nucleotide sequence ID" value="NC_022549.1"/>
</dbReference>
<proteinExistence type="predicted"/>
<evidence type="ECO:0000256" key="1">
    <source>
        <dbReference type="SAM" id="MobiDB-lite"/>
    </source>
</evidence>
<accession>U4KRS4</accession>
<evidence type="ECO:0008006" key="4">
    <source>
        <dbReference type="Google" id="ProtNLM"/>
    </source>
</evidence>
<dbReference type="HOGENOM" id="CLU_085303_0_1_14"/>
<dbReference type="AlphaFoldDB" id="U4KRS4"/>
<dbReference type="PANTHER" id="PTHR40056">
    <property type="entry name" value="HYPOTHETICAL CYTOSOLIC PROTEIN"/>
    <property type="match status" value="1"/>
</dbReference>
<sequence length="200" mass="23232">MEKLLRLFDQLSKYRVPEYENFPEIDLYMDQVLTYIDKYMPSYLDQNNKLTASMINNYVKDKVIEAPISKKYDKQSLASLIIIANLKRVLPINDIKVILTDQNETIESLYNAYEKTLNDVTFQMATDAKSIIESTDEQRQDLKMLALRLALDASIKSYIAHVILQSDLLALSSVEDSHKDKKQKKKKTKNRPKRSMTCLN</sequence>
<evidence type="ECO:0000313" key="3">
    <source>
        <dbReference type="Proteomes" id="UP000032737"/>
    </source>
</evidence>
<feature type="compositionally biased region" description="Basic residues" evidence="1">
    <location>
        <begin position="180"/>
        <end position="194"/>
    </location>
</feature>
<organism evidence="2 3">
    <name type="scientific">Acholeplasma brassicae</name>
    <dbReference type="NCBI Taxonomy" id="61635"/>
    <lineage>
        <taxon>Bacteria</taxon>
        <taxon>Bacillati</taxon>
        <taxon>Mycoplasmatota</taxon>
        <taxon>Mollicutes</taxon>
        <taxon>Acholeplasmatales</taxon>
        <taxon>Acholeplasmataceae</taxon>
        <taxon>Acholeplasma</taxon>
    </lineage>
</organism>
<dbReference type="InterPro" id="IPR014975">
    <property type="entry name" value="DUF1836"/>
</dbReference>
<dbReference type="Pfam" id="PF08876">
    <property type="entry name" value="DUF1836"/>
    <property type="match status" value="1"/>
</dbReference>
<dbReference type="KEGG" id="abra:BN85309870"/>
<keyword evidence="3" id="KW-1185">Reference proteome</keyword>